<dbReference type="Proteomes" id="UP000019744">
    <property type="component" value="Segment"/>
</dbReference>
<dbReference type="KEGG" id="vg:19487365"/>
<organism evidence="1 2">
    <name type="scientific">Bacillus phage Bcp1</name>
    <dbReference type="NCBI Taxonomy" id="584892"/>
    <lineage>
        <taxon>Viruses</taxon>
        <taxon>Duplodnaviria</taxon>
        <taxon>Heunggongvirae</taxon>
        <taxon>Uroviricota</taxon>
        <taxon>Caudoviricetes</taxon>
        <taxon>Herelleviridae</taxon>
        <taxon>Bastillevirinae</taxon>
        <taxon>Caeruleovirus</taxon>
        <taxon>Caeruleovirus Bcp1</taxon>
    </lineage>
</organism>
<evidence type="ECO:0000313" key="2">
    <source>
        <dbReference type="Proteomes" id="UP000019744"/>
    </source>
</evidence>
<dbReference type="RefSeq" id="YP_009031439.1">
    <property type="nucleotide sequence ID" value="NC_024137.1"/>
</dbReference>
<dbReference type="OrthoDB" id="41717at10239"/>
<keyword evidence="2" id="KW-1185">Reference proteome</keyword>
<gene>
    <name evidence="1" type="ORF">Bcp1_229</name>
</gene>
<name>A0A024E281_9CAUD</name>
<accession>A0A024E281</accession>
<dbReference type="EMBL" id="KJ451625">
    <property type="protein sequence ID" value="AHZ60322.1"/>
    <property type="molecule type" value="Genomic_DNA"/>
</dbReference>
<protein>
    <submittedName>
        <fullName evidence="1">Uncharacterized protein</fullName>
    </submittedName>
</protein>
<dbReference type="GeneID" id="19487365"/>
<reference evidence="1 2" key="1">
    <citation type="journal article" date="2014" name="Genome Announc.">
        <title>Complete Genome Sequence of Bacillus cereus Sensu Lato Bacteriophage Bcp1.</title>
        <authorList>
            <person name="Schuch R."/>
            <person name="Pelzek A.J."/>
            <person name="Fazzini M.M."/>
            <person name="Nelson D.C."/>
            <person name="Fischetti V.A."/>
        </authorList>
    </citation>
    <scope>NUCLEOTIDE SEQUENCE [LARGE SCALE GENOMIC DNA]</scope>
</reference>
<evidence type="ECO:0000313" key="1">
    <source>
        <dbReference type="EMBL" id="AHZ60322.1"/>
    </source>
</evidence>
<sequence length="61" mass="6963">MGWRAEYRDKAQAAYGGYCQKARSLGCDPIPYYRFTDLYETLSVKDIVKQLHGGITSGKER</sequence>
<proteinExistence type="predicted"/>